<dbReference type="PANTHER" id="PTHR30466:SF1">
    <property type="entry name" value="FMN REDUCTASE (NADH) RUTF"/>
    <property type="match status" value="1"/>
</dbReference>
<keyword evidence="1" id="KW-0560">Oxidoreductase</keyword>
<feature type="domain" description="Flavin reductase like" evidence="2">
    <location>
        <begin position="1"/>
        <end position="144"/>
    </location>
</feature>
<dbReference type="PANTHER" id="PTHR30466">
    <property type="entry name" value="FLAVIN REDUCTASE"/>
    <property type="match status" value="1"/>
</dbReference>
<dbReference type="SMART" id="SM00903">
    <property type="entry name" value="Flavin_Reduct"/>
    <property type="match status" value="1"/>
</dbReference>
<dbReference type="AlphaFoldDB" id="A0A956N952"/>
<dbReference type="InterPro" id="IPR002563">
    <property type="entry name" value="Flavin_Rdtase-like_dom"/>
</dbReference>
<dbReference type="GO" id="GO:0010181">
    <property type="term" value="F:FMN binding"/>
    <property type="evidence" value="ECO:0007669"/>
    <property type="project" value="InterPro"/>
</dbReference>
<evidence type="ECO:0000313" key="3">
    <source>
        <dbReference type="EMBL" id="MCA9754884.1"/>
    </source>
</evidence>
<sequence>MLLNGVYIVTTTWEGKRSGLAVAWATQVEKHHLLLSIGKDSFTCEQILSSRVFALSQLHDAQSDLARTFGLRSSADSDKFSGIDTEEWGTGAPILKDRFQAFECSVVSTQELEGQVLITGRVLRNEPPRADVEPLAYITADYYED</sequence>
<accession>A0A956N952</accession>
<dbReference type="InterPro" id="IPR012349">
    <property type="entry name" value="Split_barrel_FMN-bd"/>
</dbReference>
<proteinExistence type="predicted"/>
<gene>
    <name evidence="3" type="ORF">KDA27_03710</name>
</gene>
<dbReference type="Proteomes" id="UP000739538">
    <property type="component" value="Unassembled WGS sequence"/>
</dbReference>
<reference evidence="3" key="2">
    <citation type="journal article" date="2021" name="Microbiome">
        <title>Successional dynamics and alternative stable states in a saline activated sludge microbial community over 9 years.</title>
        <authorList>
            <person name="Wang Y."/>
            <person name="Ye J."/>
            <person name="Ju F."/>
            <person name="Liu L."/>
            <person name="Boyd J.A."/>
            <person name="Deng Y."/>
            <person name="Parks D.H."/>
            <person name="Jiang X."/>
            <person name="Yin X."/>
            <person name="Woodcroft B.J."/>
            <person name="Tyson G.W."/>
            <person name="Hugenholtz P."/>
            <person name="Polz M.F."/>
            <person name="Zhang T."/>
        </authorList>
    </citation>
    <scope>NUCLEOTIDE SEQUENCE</scope>
    <source>
        <strain evidence="3">HKST-UBA02</strain>
    </source>
</reference>
<reference evidence="3" key="1">
    <citation type="submission" date="2020-04" db="EMBL/GenBank/DDBJ databases">
        <authorList>
            <person name="Zhang T."/>
        </authorList>
    </citation>
    <scope>NUCLEOTIDE SEQUENCE</scope>
    <source>
        <strain evidence="3">HKST-UBA02</strain>
    </source>
</reference>
<evidence type="ECO:0000259" key="2">
    <source>
        <dbReference type="SMART" id="SM00903"/>
    </source>
</evidence>
<name>A0A956N952_UNCEI</name>
<dbReference type="SUPFAM" id="SSF50475">
    <property type="entry name" value="FMN-binding split barrel"/>
    <property type="match status" value="1"/>
</dbReference>
<evidence type="ECO:0000256" key="1">
    <source>
        <dbReference type="ARBA" id="ARBA00023002"/>
    </source>
</evidence>
<comment type="caution">
    <text evidence="3">The sequence shown here is derived from an EMBL/GenBank/DDBJ whole genome shotgun (WGS) entry which is preliminary data.</text>
</comment>
<dbReference type="Gene3D" id="2.30.110.10">
    <property type="entry name" value="Electron Transport, Fmn-binding Protein, Chain A"/>
    <property type="match status" value="1"/>
</dbReference>
<dbReference type="InterPro" id="IPR050268">
    <property type="entry name" value="NADH-dep_flavin_reductase"/>
</dbReference>
<dbReference type="Pfam" id="PF01613">
    <property type="entry name" value="Flavin_Reduct"/>
    <property type="match status" value="1"/>
</dbReference>
<evidence type="ECO:0000313" key="4">
    <source>
        <dbReference type="Proteomes" id="UP000739538"/>
    </source>
</evidence>
<dbReference type="EMBL" id="JAGQHS010000011">
    <property type="protein sequence ID" value="MCA9754884.1"/>
    <property type="molecule type" value="Genomic_DNA"/>
</dbReference>
<organism evidence="3 4">
    <name type="scientific">Eiseniibacteriota bacterium</name>
    <dbReference type="NCBI Taxonomy" id="2212470"/>
    <lineage>
        <taxon>Bacteria</taxon>
        <taxon>Candidatus Eiseniibacteriota</taxon>
    </lineage>
</organism>
<protein>
    <submittedName>
        <fullName evidence="3">Flavin reductase</fullName>
    </submittedName>
</protein>
<dbReference type="GO" id="GO:0042602">
    <property type="term" value="F:riboflavin reductase (NADPH) activity"/>
    <property type="evidence" value="ECO:0007669"/>
    <property type="project" value="TreeGrafter"/>
</dbReference>